<dbReference type="EMBL" id="UINC01138598">
    <property type="protein sequence ID" value="SVD24642.1"/>
    <property type="molecule type" value="Genomic_DNA"/>
</dbReference>
<evidence type="ECO:0000259" key="1">
    <source>
        <dbReference type="Pfam" id="PF09851"/>
    </source>
</evidence>
<name>A0A382TSE9_9ZZZZ</name>
<evidence type="ECO:0000313" key="2">
    <source>
        <dbReference type="EMBL" id="SVD24642.1"/>
    </source>
</evidence>
<dbReference type="AlphaFoldDB" id="A0A382TSE9"/>
<organism evidence="2">
    <name type="scientific">marine metagenome</name>
    <dbReference type="NCBI Taxonomy" id="408172"/>
    <lineage>
        <taxon>unclassified sequences</taxon>
        <taxon>metagenomes</taxon>
        <taxon>ecological metagenomes</taxon>
    </lineage>
</organism>
<protein>
    <recommendedName>
        <fullName evidence="1">SHOCT domain-containing protein</fullName>
    </recommendedName>
</protein>
<feature type="domain" description="SHOCT" evidence="1">
    <location>
        <begin position="23"/>
        <end position="49"/>
    </location>
</feature>
<reference evidence="2" key="1">
    <citation type="submission" date="2018-05" db="EMBL/GenBank/DDBJ databases">
        <authorList>
            <person name="Lanie J.A."/>
            <person name="Ng W.-L."/>
            <person name="Kazmierczak K.M."/>
            <person name="Andrzejewski T.M."/>
            <person name="Davidsen T.M."/>
            <person name="Wayne K.J."/>
            <person name="Tettelin H."/>
            <person name="Glass J.I."/>
            <person name="Rusch D."/>
            <person name="Podicherti R."/>
            <person name="Tsui H.-C.T."/>
            <person name="Winkler M.E."/>
        </authorList>
    </citation>
    <scope>NUCLEOTIDE SEQUENCE</scope>
</reference>
<dbReference type="InterPro" id="IPR018649">
    <property type="entry name" value="SHOCT"/>
</dbReference>
<gene>
    <name evidence="2" type="ORF">METZ01_LOCUS377496</name>
</gene>
<feature type="non-terminal residue" evidence="2">
    <location>
        <position position="1"/>
    </location>
</feature>
<sequence length="50" mass="5621">CSAVDKIEAQITNTTTSISITGQLKELKEMYKSGDLTKEEYKKAKKKILD</sequence>
<accession>A0A382TSE9</accession>
<dbReference type="Pfam" id="PF09851">
    <property type="entry name" value="SHOCT"/>
    <property type="match status" value="1"/>
</dbReference>
<proteinExistence type="predicted"/>